<name>A0A8H3AF89_9AGAM</name>
<dbReference type="Proteomes" id="UP000663861">
    <property type="component" value="Unassembled WGS sequence"/>
</dbReference>
<evidence type="ECO:0000256" key="1">
    <source>
        <dbReference type="SAM" id="MobiDB-lite"/>
    </source>
</evidence>
<gene>
    <name evidence="3" type="ORF">RDB_LOCUS9579</name>
</gene>
<dbReference type="Gene3D" id="1.10.10.10">
    <property type="entry name" value="Winged helix-like DNA-binding domain superfamily/Winged helix DNA-binding domain"/>
    <property type="match status" value="1"/>
</dbReference>
<dbReference type="SUPFAM" id="SSF46785">
    <property type="entry name" value="Winged helix' DNA-binding domain"/>
    <property type="match status" value="1"/>
</dbReference>
<organism evidence="3 4">
    <name type="scientific">Rhizoctonia solani</name>
    <dbReference type="NCBI Taxonomy" id="456999"/>
    <lineage>
        <taxon>Eukaryota</taxon>
        <taxon>Fungi</taxon>
        <taxon>Dikarya</taxon>
        <taxon>Basidiomycota</taxon>
        <taxon>Agaricomycotina</taxon>
        <taxon>Agaricomycetes</taxon>
        <taxon>Cantharellales</taxon>
        <taxon>Ceratobasidiaceae</taxon>
        <taxon>Rhizoctonia</taxon>
    </lineage>
</organism>
<dbReference type="InterPro" id="IPR018982">
    <property type="entry name" value="RQC_domain"/>
</dbReference>
<dbReference type="GO" id="GO:0006281">
    <property type="term" value="P:DNA repair"/>
    <property type="evidence" value="ECO:0007669"/>
    <property type="project" value="InterPro"/>
</dbReference>
<protein>
    <recommendedName>
        <fullName evidence="2">RQC domain-containing protein</fullName>
    </recommendedName>
</protein>
<comment type="caution">
    <text evidence="3">The sequence shown here is derived from an EMBL/GenBank/DDBJ whole genome shotgun (WGS) entry which is preliminary data.</text>
</comment>
<sequence length="259" mass="28828">MRQLRCIEASRSTMNHTIDAFRGSKCETILTKGFDRSPMFAKGSGYSLETAGRLFRRLLSEEALKEEYYPGDAGYNITFTTLGKHANDYAEGRRKFILPVELVEKGAEKQVLPTRIPTSNKRGNPVITAAREPLTTFIPGPSKHTRPVGHTGDINSVDSHGGEDTTTEAQREETSSSILKNLVSPLSVPRSASDSNIEDNRTDIEMFNEQFSGLKQLRKSLANQFELGHPNDALREEVLQESALIHCINTLFLYLIGIN</sequence>
<evidence type="ECO:0000259" key="2">
    <source>
        <dbReference type="SMART" id="SM00956"/>
    </source>
</evidence>
<dbReference type="InterPro" id="IPR036390">
    <property type="entry name" value="WH_DNA-bd_sf"/>
</dbReference>
<evidence type="ECO:0000313" key="3">
    <source>
        <dbReference type="EMBL" id="CAE6418299.1"/>
    </source>
</evidence>
<dbReference type="GO" id="GO:0043138">
    <property type="term" value="F:3'-5' DNA helicase activity"/>
    <property type="evidence" value="ECO:0007669"/>
    <property type="project" value="InterPro"/>
</dbReference>
<proteinExistence type="predicted"/>
<evidence type="ECO:0000313" key="4">
    <source>
        <dbReference type="Proteomes" id="UP000663861"/>
    </source>
</evidence>
<dbReference type="GO" id="GO:0006260">
    <property type="term" value="P:DNA replication"/>
    <property type="evidence" value="ECO:0007669"/>
    <property type="project" value="InterPro"/>
</dbReference>
<accession>A0A8H3AF89</accession>
<dbReference type="Pfam" id="PF09382">
    <property type="entry name" value="RQC"/>
    <property type="match status" value="1"/>
</dbReference>
<feature type="domain" description="RQC" evidence="2">
    <location>
        <begin position="4"/>
        <end position="102"/>
    </location>
</feature>
<reference evidence="3" key="1">
    <citation type="submission" date="2021-01" db="EMBL/GenBank/DDBJ databases">
        <authorList>
            <person name="Kaushik A."/>
        </authorList>
    </citation>
    <scope>NUCLEOTIDE SEQUENCE</scope>
    <source>
        <strain evidence="3">AG4-RS23</strain>
    </source>
</reference>
<dbReference type="AlphaFoldDB" id="A0A8H3AF89"/>
<feature type="region of interest" description="Disordered" evidence="1">
    <location>
        <begin position="136"/>
        <end position="176"/>
    </location>
</feature>
<dbReference type="SMART" id="SM00956">
    <property type="entry name" value="RQC"/>
    <property type="match status" value="1"/>
</dbReference>
<dbReference type="InterPro" id="IPR036388">
    <property type="entry name" value="WH-like_DNA-bd_sf"/>
</dbReference>
<dbReference type="EMBL" id="CAJMWY010000152">
    <property type="protein sequence ID" value="CAE6418299.1"/>
    <property type="molecule type" value="Genomic_DNA"/>
</dbReference>